<gene>
    <name evidence="1" type="ORF">PP4_23420</name>
</gene>
<accession>A0ABN5UNT4</accession>
<dbReference type="EMBL" id="AP013070">
    <property type="protein sequence ID" value="BAN54195.1"/>
    <property type="molecule type" value="Genomic_DNA"/>
</dbReference>
<dbReference type="RefSeq" id="WP_016499419.1">
    <property type="nucleotide sequence ID" value="NC_021505.1"/>
</dbReference>
<organism evidence="1 2">
    <name type="scientific">Pseudomonas putida NBRC 14164</name>
    <dbReference type="NCBI Taxonomy" id="1211579"/>
    <lineage>
        <taxon>Bacteria</taxon>
        <taxon>Pseudomonadati</taxon>
        <taxon>Pseudomonadota</taxon>
        <taxon>Gammaproteobacteria</taxon>
        <taxon>Pseudomonadales</taxon>
        <taxon>Pseudomonadaceae</taxon>
        <taxon>Pseudomonas</taxon>
    </lineage>
</organism>
<dbReference type="GeneID" id="45523863"/>
<proteinExistence type="predicted"/>
<evidence type="ECO:0000313" key="1">
    <source>
        <dbReference type="EMBL" id="BAN54195.1"/>
    </source>
</evidence>
<keyword evidence="2" id="KW-1185">Reference proteome</keyword>
<protein>
    <submittedName>
        <fullName evidence="1">Uncharacterized protein</fullName>
    </submittedName>
</protein>
<dbReference type="Proteomes" id="UP000016702">
    <property type="component" value="Chromosome"/>
</dbReference>
<reference evidence="1 2" key="1">
    <citation type="journal article" date="2014" name="Genome Announc.">
        <title>The Complete Genome Sequence of Pseudomonas putida NBRC 14164T Confirms High Intraspecies Variation.</title>
        <authorList>
            <person name="Ohji S."/>
            <person name="Yamazoe A."/>
            <person name="Hosoyama A."/>
            <person name="Tsuchikane K."/>
            <person name="Ezaki T."/>
            <person name="Fujita N."/>
        </authorList>
    </citation>
    <scope>NUCLEOTIDE SEQUENCE [LARGE SCALE GENOMIC DNA]</scope>
    <source>
        <strain evidence="1 2">NBRC 14164</strain>
    </source>
</reference>
<sequence length="67" mass="7300">MDKATVTADTLELILLNQQALRAGIEELSLWIKQRGSTATCDNVMIALQTMDANAEGIEQGIRVLRG</sequence>
<evidence type="ECO:0000313" key="2">
    <source>
        <dbReference type="Proteomes" id="UP000016702"/>
    </source>
</evidence>
<name>A0ABN5UNT4_PSEPU</name>